<evidence type="ECO:0000313" key="2">
    <source>
        <dbReference type="Proteomes" id="UP000244912"/>
    </source>
</evidence>
<proteinExistence type="predicted"/>
<dbReference type="Proteomes" id="UP000244912">
    <property type="component" value="Unassembled WGS sequence"/>
</dbReference>
<organism evidence="1 2">
    <name type="scientific">Palleronia abyssalis</name>
    <dbReference type="NCBI Taxonomy" id="1501240"/>
    <lineage>
        <taxon>Bacteria</taxon>
        <taxon>Pseudomonadati</taxon>
        <taxon>Pseudomonadota</taxon>
        <taxon>Alphaproteobacteria</taxon>
        <taxon>Rhodobacterales</taxon>
        <taxon>Roseobacteraceae</taxon>
        <taxon>Palleronia</taxon>
    </lineage>
</organism>
<protein>
    <submittedName>
        <fullName evidence="1">Uncharacterized protein</fullName>
    </submittedName>
</protein>
<sequence>MVPERGAELDRLIDDAEQRSASPLQAYVLDRLDGASGPEWLGGQTLEQAVRSTEMLGMRIQFGASKKPSEMTPDNWGAAGRAGYEVTSRGEPAIRDALHQMQAEFRGVSGKPGCREIFGPFYEALSSTKNRKDAGDITRILREHIFDTMDVAAGQAVLGCVLDERRLHSVQSLASETGLDPRTLRNVLAARGLIPVEQRITGHHVFDAEKGREVAGSVLRLTHVSALRKALGCTRPLADQPLDERLLHAISDGSSTAAGRTWKGVDNREIERFLEALRDAARPVDIVPTGMVPIAKAAEKAKLLSVEIVHLILGGFLDNVARLRDGNDYSAILVDPAEVRAQSHSVLAGMCASAAFGRLKIPKTAGWALVGRREGPGLDPLVITGRTRQHQFYRFSEEAVATFMSQFTTEARLATKYDLERRVVVSHLKNARVRPALDASQIGVSIYRAVDMPELELT</sequence>
<dbReference type="AlphaFoldDB" id="A0A2R8C2A1"/>
<reference evidence="1 2" key="1">
    <citation type="submission" date="2018-03" db="EMBL/GenBank/DDBJ databases">
        <authorList>
            <person name="Keele B.F."/>
        </authorList>
    </citation>
    <scope>NUCLEOTIDE SEQUENCE [LARGE SCALE GENOMIC DNA]</scope>
    <source>
        <strain evidence="1 2">CECT 8504</strain>
    </source>
</reference>
<keyword evidence="2" id="KW-1185">Reference proteome</keyword>
<dbReference type="RefSeq" id="WP_108896121.1">
    <property type="nucleotide sequence ID" value="NZ_ONZF01000020.1"/>
</dbReference>
<dbReference type="EMBL" id="ONZF01000020">
    <property type="protein sequence ID" value="SPJ26436.1"/>
    <property type="molecule type" value="Genomic_DNA"/>
</dbReference>
<dbReference type="OrthoDB" id="7595282at2"/>
<name>A0A2R8C2A1_9RHOB</name>
<accession>A0A2R8C2A1</accession>
<evidence type="ECO:0000313" key="1">
    <source>
        <dbReference type="EMBL" id="SPJ26436.1"/>
    </source>
</evidence>
<gene>
    <name evidence="1" type="ORF">PAA8504_04296</name>
</gene>